<keyword evidence="2" id="KW-1185">Reference proteome</keyword>
<gene>
    <name evidence="1" type="ORF">ACOLOM_LOCUS520</name>
</gene>
<comment type="caution">
    <text evidence="1">The sequence shown here is derived from an EMBL/GenBank/DDBJ whole genome shotgun (WGS) entry which is preliminary data.</text>
</comment>
<dbReference type="EMBL" id="CAJVPT010000539">
    <property type="protein sequence ID" value="CAG8446135.1"/>
    <property type="molecule type" value="Genomic_DNA"/>
</dbReference>
<evidence type="ECO:0000313" key="2">
    <source>
        <dbReference type="Proteomes" id="UP000789525"/>
    </source>
</evidence>
<proteinExistence type="predicted"/>
<name>A0ACA9K0Y0_9GLOM</name>
<organism evidence="1 2">
    <name type="scientific">Acaulospora colombiana</name>
    <dbReference type="NCBI Taxonomy" id="27376"/>
    <lineage>
        <taxon>Eukaryota</taxon>
        <taxon>Fungi</taxon>
        <taxon>Fungi incertae sedis</taxon>
        <taxon>Mucoromycota</taxon>
        <taxon>Glomeromycotina</taxon>
        <taxon>Glomeromycetes</taxon>
        <taxon>Diversisporales</taxon>
        <taxon>Acaulosporaceae</taxon>
        <taxon>Acaulospora</taxon>
    </lineage>
</organism>
<reference evidence="1" key="1">
    <citation type="submission" date="2021-06" db="EMBL/GenBank/DDBJ databases">
        <authorList>
            <person name="Kallberg Y."/>
            <person name="Tangrot J."/>
            <person name="Rosling A."/>
        </authorList>
    </citation>
    <scope>NUCLEOTIDE SEQUENCE</scope>
    <source>
        <strain evidence="1">CL356</strain>
    </source>
</reference>
<protein>
    <submittedName>
        <fullName evidence="1">3521_t:CDS:1</fullName>
    </submittedName>
</protein>
<dbReference type="Proteomes" id="UP000789525">
    <property type="component" value="Unassembled WGS sequence"/>
</dbReference>
<sequence>MAEDTNKIPLVDHAFVESTKKISDEKDVVAWINSEAFSRLMRFIENLNESVMNKKISDPCLVTELPQKIINSLNTLKLWVEEIPPLPTPQRFGNKAFREWVARLEKVGKDAVTIHQNILPSQYHSAIVELVPYLVGSFGNGTRIDYGSGHELSFVAWLCCLSLLGALREQDNTALVLRRVYMLEPAGSHGVWGLDDHQFLSYYWGSAQLRGSNYLEPKSILSGDLVNENSSEYIYFGCIKYIHEVHIS</sequence>
<evidence type="ECO:0000313" key="1">
    <source>
        <dbReference type="EMBL" id="CAG8446135.1"/>
    </source>
</evidence>
<accession>A0ACA9K0Y0</accession>